<dbReference type="EMBL" id="CP114058">
    <property type="protein sequence ID" value="WAT02951.1"/>
    <property type="molecule type" value="Genomic_DNA"/>
</dbReference>
<keyword evidence="2" id="KW-1185">Reference proteome</keyword>
<evidence type="ECO:0000313" key="2">
    <source>
        <dbReference type="Proteomes" id="UP001164712"/>
    </source>
</evidence>
<gene>
    <name evidence="1" type="ORF">O1V66_01510</name>
</gene>
<organism evidence="1 2">
    <name type="scientific">Rouxiella chamberiensis</name>
    <dbReference type="NCBI Taxonomy" id="1513468"/>
    <lineage>
        <taxon>Bacteria</taxon>
        <taxon>Pseudomonadati</taxon>
        <taxon>Pseudomonadota</taxon>
        <taxon>Gammaproteobacteria</taxon>
        <taxon>Enterobacterales</taxon>
        <taxon>Yersiniaceae</taxon>
        <taxon>Rouxiella</taxon>
    </lineage>
</organism>
<protein>
    <submittedName>
        <fullName evidence="1">Uncharacterized protein</fullName>
    </submittedName>
</protein>
<name>A0ABY7HVX2_9GAMM</name>
<sequence>MATKNFQLNSLANQYAASVLDHVRSKNKGDWFEVPAGHSSLRIEIIGGVKGVRQLIDGYLLEALEQNLDKWERFGIAILKKCLKNKSGLTSYGIEIWESMGNDMGSTYAGKEGKTL</sequence>
<evidence type="ECO:0000313" key="1">
    <source>
        <dbReference type="EMBL" id="WAT02951.1"/>
    </source>
</evidence>
<reference evidence="1" key="1">
    <citation type="submission" date="2022-12" db="EMBL/GenBank/DDBJ databases">
        <title>Complete genome sequence of an Australian strain of Rouxiella badensis DAR84756 and resolution of the R. badensis DSM100043 and R. chamberiensis DSM28324 genomes.</title>
        <authorList>
            <person name="Paul S."/>
            <person name="Anderson P.J."/>
            <person name="Maynard G."/>
            <person name="Dyall-Smith M."/>
            <person name="Kudinha T."/>
        </authorList>
    </citation>
    <scope>NUCLEOTIDE SEQUENCE</scope>
    <source>
        <strain evidence="1">DSM 28324</strain>
    </source>
</reference>
<accession>A0ABY7HVX2</accession>
<proteinExistence type="predicted"/>
<dbReference type="Proteomes" id="UP001164712">
    <property type="component" value="Chromosome"/>
</dbReference>